<feature type="transmembrane region" description="Helical" evidence="1">
    <location>
        <begin position="31"/>
        <end position="49"/>
    </location>
</feature>
<reference evidence="3 4" key="1">
    <citation type="submission" date="2016-10" db="EMBL/GenBank/DDBJ databases">
        <title>The Draft Genome Sequence of Actinokineospora bangkokensis 44EHWT reveals the biosynthetic pathway of antifungal compounds Thailandins with unusual extender unit butylmalonyl-CoA.</title>
        <authorList>
            <person name="Greule A."/>
            <person name="Intra B."/>
            <person name="Flemming S."/>
            <person name="Rommel M.G."/>
            <person name="Panbangred W."/>
            <person name="Bechthold A."/>
        </authorList>
    </citation>
    <scope>NUCLEOTIDE SEQUENCE [LARGE SCALE GENOMIC DNA]</scope>
    <source>
        <strain evidence="3 4">44EHW</strain>
    </source>
</reference>
<dbReference type="InterPro" id="IPR051599">
    <property type="entry name" value="Cell_Envelope_Assoc"/>
</dbReference>
<evidence type="ECO:0000313" key="3">
    <source>
        <dbReference type="EMBL" id="OLR93856.1"/>
    </source>
</evidence>
<organism evidence="3 4">
    <name type="scientific">Actinokineospora bangkokensis</name>
    <dbReference type="NCBI Taxonomy" id="1193682"/>
    <lineage>
        <taxon>Bacteria</taxon>
        <taxon>Bacillati</taxon>
        <taxon>Actinomycetota</taxon>
        <taxon>Actinomycetes</taxon>
        <taxon>Pseudonocardiales</taxon>
        <taxon>Pseudonocardiaceae</taxon>
        <taxon>Actinokineospora</taxon>
    </lineage>
</organism>
<dbReference type="GO" id="GO:0005886">
    <property type="term" value="C:plasma membrane"/>
    <property type="evidence" value="ECO:0007669"/>
    <property type="project" value="TreeGrafter"/>
</dbReference>
<dbReference type="Gene3D" id="3.40.50.620">
    <property type="entry name" value="HUPs"/>
    <property type="match status" value="1"/>
</dbReference>
<dbReference type="CDD" id="cd06259">
    <property type="entry name" value="YdcF-like"/>
    <property type="match status" value="1"/>
</dbReference>
<dbReference type="STRING" id="1193682.BJP25_16675"/>
<dbReference type="Proteomes" id="UP000186040">
    <property type="component" value="Unassembled WGS sequence"/>
</dbReference>
<dbReference type="Pfam" id="PF02698">
    <property type="entry name" value="DUF218"/>
    <property type="match status" value="1"/>
</dbReference>
<dbReference type="AlphaFoldDB" id="A0A1Q9LP74"/>
<feature type="transmembrane region" description="Helical" evidence="1">
    <location>
        <begin position="95"/>
        <end position="114"/>
    </location>
</feature>
<dbReference type="InterPro" id="IPR003848">
    <property type="entry name" value="DUF218"/>
</dbReference>
<evidence type="ECO:0000256" key="1">
    <source>
        <dbReference type="SAM" id="Phobius"/>
    </source>
</evidence>
<dbReference type="OrthoDB" id="9782395at2"/>
<keyword evidence="1" id="KW-0812">Transmembrane</keyword>
<dbReference type="EMBL" id="MKQR01000009">
    <property type="protein sequence ID" value="OLR93856.1"/>
    <property type="molecule type" value="Genomic_DNA"/>
</dbReference>
<dbReference type="PANTHER" id="PTHR30336:SF4">
    <property type="entry name" value="ENVELOPE BIOGENESIS FACTOR ELYC"/>
    <property type="match status" value="1"/>
</dbReference>
<dbReference type="GO" id="GO:0000270">
    <property type="term" value="P:peptidoglycan metabolic process"/>
    <property type="evidence" value="ECO:0007669"/>
    <property type="project" value="TreeGrafter"/>
</dbReference>
<keyword evidence="1" id="KW-0472">Membrane</keyword>
<dbReference type="RefSeq" id="WP_075974756.1">
    <property type="nucleotide sequence ID" value="NZ_MKQR01000009.1"/>
</dbReference>
<evidence type="ECO:0000313" key="4">
    <source>
        <dbReference type="Proteomes" id="UP000186040"/>
    </source>
</evidence>
<dbReference type="GO" id="GO:0043164">
    <property type="term" value="P:Gram-negative-bacterium-type cell wall biogenesis"/>
    <property type="evidence" value="ECO:0007669"/>
    <property type="project" value="TreeGrafter"/>
</dbReference>
<feature type="transmembrane region" description="Helical" evidence="1">
    <location>
        <begin position="126"/>
        <end position="151"/>
    </location>
</feature>
<accession>A0A1Q9LP74</accession>
<dbReference type="PANTHER" id="PTHR30336">
    <property type="entry name" value="INNER MEMBRANE PROTEIN, PROBABLE PERMEASE"/>
    <property type="match status" value="1"/>
</dbReference>
<comment type="caution">
    <text evidence="3">The sequence shown here is derived from an EMBL/GenBank/DDBJ whole genome shotgun (WGS) entry which is preliminary data.</text>
</comment>
<proteinExistence type="predicted"/>
<protein>
    <recommendedName>
        <fullName evidence="2">DUF218 domain-containing protein</fullName>
    </recommendedName>
</protein>
<name>A0A1Q9LP74_9PSEU</name>
<dbReference type="InterPro" id="IPR014729">
    <property type="entry name" value="Rossmann-like_a/b/a_fold"/>
</dbReference>
<feature type="domain" description="DUF218" evidence="2">
    <location>
        <begin position="159"/>
        <end position="300"/>
    </location>
</feature>
<feature type="transmembrane region" description="Helical" evidence="1">
    <location>
        <begin position="54"/>
        <end position="75"/>
    </location>
</feature>
<gene>
    <name evidence="3" type="ORF">BJP25_16675</name>
</gene>
<sequence length="329" mass="34593">MLLGALFLAAAGSLAVTVRRVRREPRRFGNAVWSGVTAVLVVAWLVAVLPGTRWFVAAGLGVVALVLLVLPWALIANGVVMLRRERVSAANALSLLAGVGVLGVVVGAAVVFLSDVPDWLTTAVTSVVLVVGYLAFLFVALLGYCAVYSGLSARTQPAAVIVLGAGLTGGRVPPLLASRLDRAVQWRERTGSDPLIVVSGGRGADEDVSEAEAMSTYLRAEGVPGSRIVLEERATTTEQNLRESMDLLTSDGHTGPVLAVTNDYHVFRTAVLARRLGLRVAVVGARTASYFVPSAFLREFAALLVQYRRANAAAILVLAAVPPVVHLLA</sequence>
<keyword evidence="1" id="KW-1133">Transmembrane helix</keyword>
<evidence type="ECO:0000259" key="2">
    <source>
        <dbReference type="Pfam" id="PF02698"/>
    </source>
</evidence>
<keyword evidence="4" id="KW-1185">Reference proteome</keyword>